<dbReference type="SUPFAM" id="SSF52091">
    <property type="entry name" value="SpoIIaa-like"/>
    <property type="match status" value="1"/>
</dbReference>
<dbReference type="Pfam" id="PF11964">
    <property type="entry name" value="SpoIIAA-like"/>
    <property type="match status" value="1"/>
</dbReference>
<comment type="caution">
    <text evidence="1">The sequence shown here is derived from an EMBL/GenBank/DDBJ whole genome shotgun (WGS) entry which is preliminary data.</text>
</comment>
<name>A0ABP8G040_9BACT</name>
<accession>A0ABP8G040</accession>
<evidence type="ECO:0000313" key="1">
    <source>
        <dbReference type="EMBL" id="GAA4314417.1"/>
    </source>
</evidence>
<evidence type="ECO:0000313" key="2">
    <source>
        <dbReference type="Proteomes" id="UP001501844"/>
    </source>
</evidence>
<keyword evidence="2" id="KW-1185">Reference proteome</keyword>
<dbReference type="RefSeq" id="WP_345169025.1">
    <property type="nucleotide sequence ID" value="NZ_BAABGX010000003.1"/>
</dbReference>
<dbReference type="InterPro" id="IPR036513">
    <property type="entry name" value="STAS_dom_sf"/>
</dbReference>
<organism evidence="1 2">
    <name type="scientific">Nibribacter koreensis</name>
    <dbReference type="NCBI Taxonomy" id="1084519"/>
    <lineage>
        <taxon>Bacteria</taxon>
        <taxon>Pseudomonadati</taxon>
        <taxon>Bacteroidota</taxon>
        <taxon>Cytophagia</taxon>
        <taxon>Cytophagales</taxon>
        <taxon>Hymenobacteraceae</taxon>
        <taxon>Nibribacter</taxon>
    </lineage>
</organism>
<evidence type="ECO:0008006" key="3">
    <source>
        <dbReference type="Google" id="ProtNLM"/>
    </source>
</evidence>
<reference evidence="2" key="1">
    <citation type="journal article" date="2019" name="Int. J. Syst. Evol. Microbiol.">
        <title>The Global Catalogue of Microorganisms (GCM) 10K type strain sequencing project: providing services to taxonomists for standard genome sequencing and annotation.</title>
        <authorList>
            <consortium name="The Broad Institute Genomics Platform"/>
            <consortium name="The Broad Institute Genome Sequencing Center for Infectious Disease"/>
            <person name="Wu L."/>
            <person name="Ma J."/>
        </authorList>
    </citation>
    <scope>NUCLEOTIDE SEQUENCE [LARGE SCALE GENOMIC DNA]</scope>
    <source>
        <strain evidence="2">JCM 17917</strain>
    </source>
</reference>
<protein>
    <recommendedName>
        <fullName evidence="3">SpoIIAA-like</fullName>
    </recommendedName>
</protein>
<proteinExistence type="predicted"/>
<gene>
    <name evidence="1" type="ORF">GCM10023183_34600</name>
</gene>
<dbReference type="InterPro" id="IPR021866">
    <property type="entry name" value="SpoIIAA-like"/>
</dbReference>
<dbReference type="EMBL" id="BAABGX010000003">
    <property type="protein sequence ID" value="GAA4314417.1"/>
    <property type="molecule type" value="Genomic_DNA"/>
</dbReference>
<dbReference type="Proteomes" id="UP001501844">
    <property type="component" value="Unassembled WGS sequence"/>
</dbReference>
<sequence length="138" mass="15451">MTQELVNPFGKVYLTIKKDTDNKLLYVNWIGYLTEENVKTGALAYTKTLQEAGYNCVLNDTRSIVGSWNHSMDWVINDWAPSAAKAGLKRIAMLASPASFAESSADTFINELTVFEAKCFDNIRTAEEWLTELSTSLN</sequence>